<dbReference type="EMBL" id="WWEO01000038">
    <property type="protein sequence ID" value="NCD68580.1"/>
    <property type="molecule type" value="Genomic_DNA"/>
</dbReference>
<dbReference type="AlphaFoldDB" id="A0A965ZD82"/>
<accession>A0A965ZD82</accession>
<keyword evidence="3" id="KW-1185">Reference proteome</keyword>
<gene>
    <name evidence="2" type="ORF">GSY63_04345</name>
</gene>
<evidence type="ECO:0000259" key="1">
    <source>
        <dbReference type="Pfam" id="PF03432"/>
    </source>
</evidence>
<reference evidence="2" key="2">
    <citation type="submission" date="2020-10" db="EMBL/GenBank/DDBJ databases">
        <title>Mucilaginibacter sp. nov., isolated from soil.</title>
        <authorList>
            <person name="Jeon C.O."/>
        </authorList>
    </citation>
    <scope>NUCLEOTIDE SEQUENCE</scope>
    <source>
        <strain evidence="2">R11</strain>
    </source>
</reference>
<dbReference type="Pfam" id="PF03432">
    <property type="entry name" value="Relaxase"/>
    <property type="match status" value="1"/>
</dbReference>
<evidence type="ECO:0000313" key="2">
    <source>
        <dbReference type="EMBL" id="NCD68580.1"/>
    </source>
</evidence>
<dbReference type="RefSeq" id="WP_166584603.1">
    <property type="nucleotide sequence ID" value="NZ_WWEO01000038.1"/>
</dbReference>
<sequence length="411" mass="46209">MVAKIESGKSLIGALNYNERKVKKGKAKLIMAQLYPKEPGRLSFDEKLFRLTDLASRNTRTKTNTVHLSLNFDLTENLPIDKLCQIADGYMTKIGFGDQPFLVYQHFDAGHNHVHILTTNIEADGSRISLHNIGKLKSEPARKAIESEFDLVRAEQQITTSKAQQQIKPLVYGATDTKRAISNIVHYVTQNYKFTSLPEFNAVLSQYNVISDRGPKETVMFEHGGLRYWALDGQGNKTGVPQKASSLYKKPTLKLLEERFKLNAFLRKPSKVSITKILDGAISKVRSHQELKSELQNHGIDLLIRQNADGRVYGLTFIDDKNRVVFNGSDLGKMYSAAAIESRYGHQIQSPNVAADKSPKEYLPMSEGLKSTETVGSNLDILGGLLDSTEQATNQTLFDRQRKKKRRKLKI</sequence>
<feature type="domain" description="MobA/VirD2-like nuclease" evidence="1">
    <location>
        <begin position="17"/>
        <end position="151"/>
    </location>
</feature>
<dbReference type="Proteomes" id="UP000638732">
    <property type="component" value="Unassembled WGS sequence"/>
</dbReference>
<comment type="caution">
    <text evidence="2">The sequence shown here is derived from an EMBL/GenBank/DDBJ whole genome shotgun (WGS) entry which is preliminary data.</text>
</comment>
<protein>
    <submittedName>
        <fullName evidence="2">Relaxase/mobilization nuclease domain-containing protein</fullName>
    </submittedName>
</protein>
<organism evidence="2 3">
    <name type="scientific">Mucilaginibacter agri</name>
    <dbReference type="NCBI Taxonomy" id="2695265"/>
    <lineage>
        <taxon>Bacteria</taxon>
        <taxon>Pseudomonadati</taxon>
        <taxon>Bacteroidota</taxon>
        <taxon>Sphingobacteriia</taxon>
        <taxon>Sphingobacteriales</taxon>
        <taxon>Sphingobacteriaceae</taxon>
        <taxon>Mucilaginibacter</taxon>
    </lineage>
</organism>
<dbReference type="InterPro" id="IPR005094">
    <property type="entry name" value="Endonuclease_MobA/VirD2"/>
</dbReference>
<proteinExistence type="predicted"/>
<reference evidence="2" key="1">
    <citation type="submission" date="2020-01" db="EMBL/GenBank/DDBJ databases">
        <authorList>
            <person name="Seo Y.L."/>
        </authorList>
    </citation>
    <scope>NUCLEOTIDE SEQUENCE</scope>
    <source>
        <strain evidence="2">R11</strain>
    </source>
</reference>
<evidence type="ECO:0000313" key="3">
    <source>
        <dbReference type="Proteomes" id="UP000638732"/>
    </source>
</evidence>
<name>A0A965ZD82_9SPHI</name>